<evidence type="ECO:0000313" key="1">
    <source>
        <dbReference type="EMBL" id="KAG9340198.1"/>
    </source>
</evidence>
<sequence length="61" mass="6574">MLTCSALCPPLPCLGTGSSTLDLFGLDWIPHKLTSAAAVHIGLLCLSTLYQTKQSKNDLWQ</sequence>
<proteinExistence type="predicted"/>
<keyword evidence="2" id="KW-1185">Reference proteome</keyword>
<reference evidence="1" key="1">
    <citation type="thesis" date="2021" institute="BYU ScholarsArchive" country="Provo, UT, USA">
        <title>Applications of and Algorithms for Genome Assembly and Genomic Analyses with an Emphasis on Marine Teleosts.</title>
        <authorList>
            <person name="Pickett B.D."/>
        </authorList>
    </citation>
    <scope>NUCLEOTIDE SEQUENCE</scope>
    <source>
        <strain evidence="1">HI-2016</strain>
    </source>
</reference>
<dbReference type="EMBL" id="JAFBMS010000044">
    <property type="protein sequence ID" value="KAG9340198.1"/>
    <property type="molecule type" value="Genomic_DNA"/>
</dbReference>
<organism evidence="1 2">
    <name type="scientific">Albula glossodonta</name>
    <name type="common">roundjaw bonefish</name>
    <dbReference type="NCBI Taxonomy" id="121402"/>
    <lineage>
        <taxon>Eukaryota</taxon>
        <taxon>Metazoa</taxon>
        <taxon>Chordata</taxon>
        <taxon>Craniata</taxon>
        <taxon>Vertebrata</taxon>
        <taxon>Euteleostomi</taxon>
        <taxon>Actinopterygii</taxon>
        <taxon>Neopterygii</taxon>
        <taxon>Teleostei</taxon>
        <taxon>Albuliformes</taxon>
        <taxon>Albulidae</taxon>
        <taxon>Albula</taxon>
    </lineage>
</organism>
<accession>A0A8T2NRN3</accession>
<comment type="caution">
    <text evidence="1">The sequence shown here is derived from an EMBL/GenBank/DDBJ whole genome shotgun (WGS) entry which is preliminary data.</text>
</comment>
<gene>
    <name evidence="1" type="ORF">JZ751_021637</name>
</gene>
<dbReference type="Proteomes" id="UP000824540">
    <property type="component" value="Unassembled WGS sequence"/>
</dbReference>
<evidence type="ECO:0000313" key="2">
    <source>
        <dbReference type="Proteomes" id="UP000824540"/>
    </source>
</evidence>
<dbReference type="AlphaFoldDB" id="A0A8T2NRN3"/>
<protein>
    <submittedName>
        <fullName evidence="1">Uncharacterized protein</fullName>
    </submittedName>
</protein>
<name>A0A8T2NRN3_9TELE</name>